<dbReference type="Proteomes" id="UP001198901">
    <property type="component" value="Unassembled WGS sequence"/>
</dbReference>
<dbReference type="InterPro" id="IPR036156">
    <property type="entry name" value="Beta-gal/glucu_dom_sf"/>
</dbReference>
<evidence type="ECO:0000256" key="1">
    <source>
        <dbReference type="ARBA" id="ARBA00000829"/>
    </source>
</evidence>
<dbReference type="SUPFAM" id="SSF49303">
    <property type="entry name" value="beta-Galactosidase/glucuronidase domain"/>
    <property type="match status" value="3"/>
</dbReference>
<name>A0ABS7XNC7_9FLAO</name>
<dbReference type="PANTHER" id="PTHR43730:SF1">
    <property type="entry name" value="BETA-MANNOSIDASE"/>
    <property type="match status" value="1"/>
</dbReference>
<feature type="domain" description="Beta-mannosidase Ig-fold" evidence="14">
    <location>
        <begin position="748"/>
        <end position="825"/>
    </location>
</feature>
<dbReference type="Gene3D" id="2.60.120.260">
    <property type="entry name" value="Galactose-binding domain-like"/>
    <property type="match status" value="1"/>
</dbReference>
<dbReference type="InterPro" id="IPR017853">
    <property type="entry name" value="GH"/>
</dbReference>
<organism evidence="17 18">
    <name type="scientific">Winogradskyella alexanderae</name>
    <dbReference type="NCBI Taxonomy" id="2877123"/>
    <lineage>
        <taxon>Bacteria</taxon>
        <taxon>Pseudomonadati</taxon>
        <taxon>Bacteroidota</taxon>
        <taxon>Flavobacteriia</taxon>
        <taxon>Flavobacteriales</taxon>
        <taxon>Flavobacteriaceae</taxon>
        <taxon>Winogradskyella</taxon>
    </lineage>
</organism>
<evidence type="ECO:0000256" key="9">
    <source>
        <dbReference type="ARBA" id="ARBA00023295"/>
    </source>
</evidence>
<comment type="pathway">
    <text evidence="3">Glycan metabolism; N-glycan degradation.</text>
</comment>
<evidence type="ECO:0000259" key="13">
    <source>
        <dbReference type="Pfam" id="PF00703"/>
    </source>
</evidence>
<evidence type="ECO:0000313" key="18">
    <source>
        <dbReference type="Proteomes" id="UP001198901"/>
    </source>
</evidence>
<feature type="domain" description="Mannosidase Ig/CBM-like" evidence="15">
    <location>
        <begin position="662"/>
        <end position="743"/>
    </location>
</feature>
<dbReference type="EC" id="3.2.1.25" evidence="5"/>
<evidence type="ECO:0000259" key="15">
    <source>
        <dbReference type="Pfam" id="PF17786"/>
    </source>
</evidence>
<dbReference type="InterPro" id="IPR041447">
    <property type="entry name" value="Mannosidase_ig"/>
</dbReference>
<reference evidence="18" key="1">
    <citation type="submission" date="2023-07" db="EMBL/GenBank/DDBJ databases">
        <authorList>
            <person name="Yue Y."/>
        </authorList>
    </citation>
    <scope>NUCLEOTIDE SEQUENCE [LARGE SCALE GENOMIC DNA]</scope>
    <source>
        <strain evidence="18">D23</strain>
    </source>
</reference>
<feature type="domain" description="Beta-mannosidase-like galactose-binding" evidence="16">
    <location>
        <begin position="31"/>
        <end position="194"/>
    </location>
</feature>
<feature type="domain" description="Glycoside hydrolase family 2 immunoglobulin-like beta-sandwich" evidence="13">
    <location>
        <begin position="206"/>
        <end position="306"/>
    </location>
</feature>
<dbReference type="GO" id="GO:0016787">
    <property type="term" value="F:hydrolase activity"/>
    <property type="evidence" value="ECO:0007669"/>
    <property type="project" value="UniProtKB-KW"/>
</dbReference>
<comment type="subcellular location">
    <subcellularLocation>
        <location evidence="2">Secreted</location>
    </subcellularLocation>
</comment>
<evidence type="ECO:0000256" key="12">
    <source>
        <dbReference type="ARBA" id="ARBA00041614"/>
    </source>
</evidence>
<dbReference type="Pfam" id="PF22666">
    <property type="entry name" value="Glyco_hydro_2_N2"/>
    <property type="match status" value="1"/>
</dbReference>
<keyword evidence="6" id="KW-0964">Secreted</keyword>
<evidence type="ECO:0000256" key="7">
    <source>
        <dbReference type="ARBA" id="ARBA00022801"/>
    </source>
</evidence>
<comment type="subunit">
    <text evidence="4">Homodimer.</text>
</comment>
<gene>
    <name evidence="17" type="ORF">LBU54_00235</name>
</gene>
<dbReference type="InterPro" id="IPR013783">
    <property type="entry name" value="Ig-like_fold"/>
</dbReference>
<dbReference type="EMBL" id="JAIUJR010000001">
    <property type="protein sequence ID" value="MCA0130994.1"/>
    <property type="molecule type" value="Genomic_DNA"/>
</dbReference>
<evidence type="ECO:0000256" key="2">
    <source>
        <dbReference type="ARBA" id="ARBA00004613"/>
    </source>
</evidence>
<dbReference type="InterPro" id="IPR006102">
    <property type="entry name" value="Ig-like_GH2"/>
</dbReference>
<sequence length="828" mass="98116">MRYSPLFLILLIFACGPKHDVPITIEIHSNWEFRNVEDTVWHSANVPGNVFSDLLDNGLIEDPFIGNNEQQVQWVSETDWEYRTRFSLDEEALAHKHFQLNFEGLDTYASAYLNDSLILNSNNAFREWNVNIKRLLKPENELRILFERPSKFEAIEKAKLPYELPVGNRIFTRKAQFQYGWDWGPVLNTAGIWKPIKLTSWNDYKIEDVYLRDMQIDETNASFIIEISSVSGIEENLNYDIYVNDSIYAEYEEFPKANPENFNVVIENPKLWWPHNLGDPHLYDIKVIVKEGQRILDSALIQKGLRTINLVAEKDSIGQSFYFKVNGEPVFAKGANYIPQHSFQNKVSREDYDRLLNDVVKSNINMLRVWGGGIYEDDYFYKLCDEKGVLAWQDFMFACAMYPGDTDFLNNVKVEAQEQVKRLRNHASLALWCGNNENSEAWHRWGWQEGRSEAEKEEIWNNYLKLFDSLLPQIVNKYSDTDYWESSPKYGRGNPKYKTEGDAHDWWIWHDAYPFEHLEENVPRFMSEFGFQSFPSYEVIRYINQNDSIVIDSEEFINHQKHPRGFHLIEDYMQRDYPIPDKAEDYVYMSQLLQARGMSMGIRAQRRAKPYNMGTLYWQLNDCWPVVSWSSMDYFGNWKAMQYQMAHDFKNVIVSSHIENDTLNVYVVNDNLESVEDNLRVSIQDFDNKVLWKDSKQITVKPNSSEIKYQLPLAEVRFPKDEIYFDARFNYVDEHFFFVKPKDLKLKQGKFETQWVKMENGIKVIISSDTYQKDVFLSTKYKGWFHENFFDLYPGQRRWVYFLSDDPRLKEQKTIDDLKIISFNNFIR</sequence>
<dbReference type="Pfam" id="PF17786">
    <property type="entry name" value="Mannosidase_ig"/>
    <property type="match status" value="1"/>
</dbReference>
<evidence type="ECO:0000256" key="5">
    <source>
        <dbReference type="ARBA" id="ARBA00012754"/>
    </source>
</evidence>
<keyword evidence="18" id="KW-1185">Reference proteome</keyword>
<dbReference type="Pfam" id="PF00703">
    <property type="entry name" value="Glyco_hydro_2"/>
    <property type="match status" value="1"/>
</dbReference>
<keyword evidence="9" id="KW-0326">Glycosidase</keyword>
<evidence type="ECO:0000256" key="3">
    <source>
        <dbReference type="ARBA" id="ARBA00004740"/>
    </source>
</evidence>
<evidence type="ECO:0000256" key="10">
    <source>
        <dbReference type="ARBA" id="ARBA00038429"/>
    </source>
</evidence>
<evidence type="ECO:0000259" key="16">
    <source>
        <dbReference type="Pfam" id="PF22666"/>
    </source>
</evidence>
<keyword evidence="7 17" id="KW-0378">Hydrolase</keyword>
<evidence type="ECO:0000256" key="11">
    <source>
        <dbReference type="ARBA" id="ARBA00041069"/>
    </source>
</evidence>
<evidence type="ECO:0000256" key="4">
    <source>
        <dbReference type="ARBA" id="ARBA00011738"/>
    </source>
</evidence>
<dbReference type="SUPFAM" id="SSF49785">
    <property type="entry name" value="Galactose-binding domain-like"/>
    <property type="match status" value="1"/>
</dbReference>
<dbReference type="PANTHER" id="PTHR43730">
    <property type="entry name" value="BETA-MANNOSIDASE"/>
    <property type="match status" value="1"/>
</dbReference>
<evidence type="ECO:0000313" key="17">
    <source>
        <dbReference type="EMBL" id="MCA0130994.1"/>
    </source>
</evidence>
<dbReference type="PROSITE" id="PS51257">
    <property type="entry name" value="PROKAR_LIPOPROTEIN"/>
    <property type="match status" value="1"/>
</dbReference>
<comment type="caution">
    <text evidence="17">The sequence shown here is derived from an EMBL/GenBank/DDBJ whole genome shotgun (WGS) entry which is preliminary data.</text>
</comment>
<proteinExistence type="inferred from homology"/>
<accession>A0ABS7XNC7</accession>
<dbReference type="InterPro" id="IPR054593">
    <property type="entry name" value="Beta-mannosidase-like_N2"/>
</dbReference>
<dbReference type="Gene3D" id="2.60.40.10">
    <property type="entry name" value="Immunoglobulins"/>
    <property type="match status" value="3"/>
</dbReference>
<keyword evidence="8" id="KW-0325">Glycoprotein</keyword>
<comment type="catalytic activity">
    <reaction evidence="1">
        <text>Hydrolysis of terminal, non-reducing beta-D-mannose residues in beta-D-mannosides.</text>
        <dbReference type="EC" id="3.2.1.25"/>
    </reaction>
</comment>
<dbReference type="RefSeq" id="WP_224523709.1">
    <property type="nucleotide sequence ID" value="NZ_JAIUJR010000001.1"/>
</dbReference>
<evidence type="ECO:0000256" key="8">
    <source>
        <dbReference type="ARBA" id="ARBA00023180"/>
    </source>
</evidence>
<dbReference type="Pfam" id="PF17753">
    <property type="entry name" value="Ig_mannosidase"/>
    <property type="match status" value="1"/>
</dbReference>
<dbReference type="InterPro" id="IPR008979">
    <property type="entry name" value="Galactose-bd-like_sf"/>
</dbReference>
<protein>
    <recommendedName>
        <fullName evidence="11">Beta-mannosidase B</fullName>
        <ecNumber evidence="5">3.2.1.25</ecNumber>
    </recommendedName>
    <alternativeName>
        <fullName evidence="12">Mannanase B</fullName>
    </alternativeName>
</protein>
<dbReference type="Gene3D" id="3.20.20.80">
    <property type="entry name" value="Glycosidases"/>
    <property type="match status" value="1"/>
</dbReference>
<evidence type="ECO:0000256" key="6">
    <source>
        <dbReference type="ARBA" id="ARBA00022525"/>
    </source>
</evidence>
<dbReference type="InterPro" id="IPR050887">
    <property type="entry name" value="Beta-mannosidase_GH2"/>
</dbReference>
<dbReference type="InterPro" id="IPR041625">
    <property type="entry name" value="Beta-mannosidase_Ig"/>
</dbReference>
<comment type="similarity">
    <text evidence="10">Belongs to the glycosyl hydrolase 2 family. Beta-mannosidase B subfamily.</text>
</comment>
<evidence type="ECO:0000259" key="14">
    <source>
        <dbReference type="Pfam" id="PF17753"/>
    </source>
</evidence>
<dbReference type="SUPFAM" id="SSF51445">
    <property type="entry name" value="(Trans)glycosidases"/>
    <property type="match status" value="1"/>
</dbReference>